<dbReference type="Gene3D" id="3.40.50.300">
    <property type="entry name" value="P-loop containing nucleotide triphosphate hydrolases"/>
    <property type="match status" value="2"/>
</dbReference>
<keyword evidence="2" id="KW-0067">ATP-binding</keyword>
<dbReference type="CDD" id="cd03215">
    <property type="entry name" value="ABC_Carb_Monos_II"/>
    <property type="match status" value="1"/>
</dbReference>
<evidence type="ECO:0000313" key="4">
    <source>
        <dbReference type="EMBL" id="ABJ87039.1"/>
    </source>
</evidence>
<protein>
    <submittedName>
        <fullName evidence="4">ABC transporter related</fullName>
    </submittedName>
</protein>
<dbReference type="STRING" id="234267.Acid_6112"/>
<evidence type="ECO:0000256" key="2">
    <source>
        <dbReference type="ARBA" id="ARBA00022840"/>
    </source>
</evidence>
<sequence length="504" mass="54876">MTPPTVELRGIRKRFGSVQALDGVDLRVEPGEFHALIGENGAGKSTLAKCIMGVNSIDDGEMLVDGAAWRARDPRQARRSGIGMVFQHFTLVPSMTVAENLTLPRPGLPVVIRWQDEMERLRSFLDGAPFAVNLSARVSELAAGEKQKVEILKELYLGTRFLMLDEPTSVLTPAEANEILGRLRAMVERGTLSILLITHKFREVMTNANRVTVLRKGRGEGTRDVVGSSVAQLAALMMGEARSTEAVDRATGELGPVVFTVNHLRACGDKGVEVLHDLSLEVRAGEILGVAGVSGNGQRELVETLAGQRPVQSGHVAVKGEAYYPVRETMWRLGVFILPEEPMRNAAVPGMTVAENMALRDFDRAPYSRGGLLNFAELRRVAVKLIERFSVRPPSPDLPVQTLSGGNVQRVILARELAGHEIRVLVAANPCFGLDFGAVEFIHNRLVEVRNRGAAVLLISEDLDELLELADRIVVMSSGRIVHESTRADADAVRIGRHMAGHAA</sequence>
<dbReference type="InterPro" id="IPR003593">
    <property type="entry name" value="AAA+_ATPase"/>
</dbReference>
<dbReference type="PANTHER" id="PTHR43790">
    <property type="entry name" value="CARBOHYDRATE TRANSPORT ATP-BINDING PROTEIN MG119-RELATED"/>
    <property type="match status" value="1"/>
</dbReference>
<dbReference type="eggNOG" id="COG3845">
    <property type="taxonomic scope" value="Bacteria"/>
</dbReference>
<feature type="domain" description="ABC transporter" evidence="3">
    <location>
        <begin position="258"/>
        <end position="503"/>
    </location>
</feature>
<dbReference type="InterPro" id="IPR003439">
    <property type="entry name" value="ABC_transporter-like_ATP-bd"/>
</dbReference>
<dbReference type="InterPro" id="IPR050107">
    <property type="entry name" value="ABC_carbohydrate_import_ATPase"/>
</dbReference>
<dbReference type="InterPro" id="IPR027417">
    <property type="entry name" value="P-loop_NTPase"/>
</dbReference>
<name>Q01TI1_SOLUE</name>
<keyword evidence="1" id="KW-0547">Nucleotide-binding</keyword>
<dbReference type="PANTHER" id="PTHR43790:SF4">
    <property type="entry name" value="GUANOSINE IMPORT ATP-BINDING PROTEIN NUPO"/>
    <property type="match status" value="1"/>
</dbReference>
<dbReference type="HOGENOM" id="CLU_000604_92_0_0"/>
<dbReference type="SUPFAM" id="SSF52540">
    <property type="entry name" value="P-loop containing nucleoside triphosphate hydrolases"/>
    <property type="match status" value="2"/>
</dbReference>
<dbReference type="PROSITE" id="PS50893">
    <property type="entry name" value="ABC_TRANSPORTER_2"/>
    <property type="match status" value="2"/>
</dbReference>
<accession>Q01TI1</accession>
<evidence type="ECO:0000259" key="3">
    <source>
        <dbReference type="PROSITE" id="PS50893"/>
    </source>
</evidence>
<dbReference type="Pfam" id="PF00005">
    <property type="entry name" value="ABC_tran"/>
    <property type="match status" value="2"/>
</dbReference>
<gene>
    <name evidence="4" type="ordered locus">Acid_6112</name>
</gene>
<dbReference type="EMBL" id="CP000473">
    <property type="protein sequence ID" value="ABJ87039.1"/>
    <property type="molecule type" value="Genomic_DNA"/>
</dbReference>
<dbReference type="GO" id="GO:0005524">
    <property type="term" value="F:ATP binding"/>
    <property type="evidence" value="ECO:0007669"/>
    <property type="project" value="UniProtKB-KW"/>
</dbReference>
<dbReference type="CDD" id="cd03216">
    <property type="entry name" value="ABC_Carb_Monos_I"/>
    <property type="match status" value="1"/>
</dbReference>
<dbReference type="SMART" id="SM00382">
    <property type="entry name" value="AAA"/>
    <property type="match status" value="1"/>
</dbReference>
<evidence type="ECO:0000256" key="1">
    <source>
        <dbReference type="ARBA" id="ARBA00022741"/>
    </source>
</evidence>
<feature type="domain" description="ABC transporter" evidence="3">
    <location>
        <begin position="6"/>
        <end position="241"/>
    </location>
</feature>
<organism evidence="4">
    <name type="scientific">Solibacter usitatus (strain Ellin6076)</name>
    <dbReference type="NCBI Taxonomy" id="234267"/>
    <lineage>
        <taxon>Bacteria</taxon>
        <taxon>Pseudomonadati</taxon>
        <taxon>Acidobacteriota</taxon>
        <taxon>Terriglobia</taxon>
        <taxon>Bryobacterales</taxon>
        <taxon>Solibacteraceae</taxon>
        <taxon>Candidatus Solibacter</taxon>
    </lineage>
</organism>
<dbReference type="InterPro" id="IPR017871">
    <property type="entry name" value="ABC_transporter-like_CS"/>
</dbReference>
<dbReference type="GO" id="GO:0016887">
    <property type="term" value="F:ATP hydrolysis activity"/>
    <property type="evidence" value="ECO:0007669"/>
    <property type="project" value="InterPro"/>
</dbReference>
<dbReference type="KEGG" id="sus:Acid_6112"/>
<dbReference type="InParanoid" id="Q01TI1"/>
<dbReference type="OrthoDB" id="9766104at2"/>
<dbReference type="AlphaFoldDB" id="Q01TI1"/>
<dbReference type="PROSITE" id="PS00211">
    <property type="entry name" value="ABC_TRANSPORTER_1"/>
    <property type="match status" value="1"/>
</dbReference>
<proteinExistence type="predicted"/>
<reference evidence="4" key="1">
    <citation type="submission" date="2006-10" db="EMBL/GenBank/DDBJ databases">
        <title>Complete sequence of Solibacter usitatus Ellin6076.</title>
        <authorList>
            <consortium name="US DOE Joint Genome Institute"/>
            <person name="Copeland A."/>
            <person name="Lucas S."/>
            <person name="Lapidus A."/>
            <person name="Barry K."/>
            <person name="Detter J.C."/>
            <person name="Glavina del Rio T."/>
            <person name="Hammon N."/>
            <person name="Israni S."/>
            <person name="Dalin E."/>
            <person name="Tice H."/>
            <person name="Pitluck S."/>
            <person name="Thompson L.S."/>
            <person name="Brettin T."/>
            <person name="Bruce D."/>
            <person name="Han C."/>
            <person name="Tapia R."/>
            <person name="Gilna P."/>
            <person name="Schmutz J."/>
            <person name="Larimer F."/>
            <person name="Land M."/>
            <person name="Hauser L."/>
            <person name="Kyrpides N."/>
            <person name="Mikhailova N."/>
            <person name="Janssen P.H."/>
            <person name="Kuske C.R."/>
            <person name="Richardson P."/>
        </authorList>
    </citation>
    <scope>NUCLEOTIDE SEQUENCE</scope>
    <source>
        <strain evidence="4">Ellin6076</strain>
    </source>
</reference>